<feature type="non-terminal residue" evidence="2">
    <location>
        <position position="62"/>
    </location>
</feature>
<name>A0ABD0NDF6_CIRMR</name>
<evidence type="ECO:0000313" key="2">
    <source>
        <dbReference type="EMBL" id="KAL0160034.1"/>
    </source>
</evidence>
<accession>A0ABD0NDF6</accession>
<dbReference type="EMBL" id="JAMKFB020000022">
    <property type="protein sequence ID" value="KAL0160034.1"/>
    <property type="molecule type" value="Genomic_DNA"/>
</dbReference>
<gene>
    <name evidence="2" type="ORF">M9458_043759</name>
</gene>
<evidence type="ECO:0000256" key="1">
    <source>
        <dbReference type="SAM" id="MobiDB-lite"/>
    </source>
</evidence>
<proteinExistence type="predicted"/>
<reference evidence="2 3" key="1">
    <citation type="submission" date="2024-05" db="EMBL/GenBank/DDBJ databases">
        <title>Genome sequencing and assembly of Indian major carp, Cirrhinus mrigala (Hamilton, 1822).</title>
        <authorList>
            <person name="Mohindra V."/>
            <person name="Chowdhury L.M."/>
            <person name="Lal K."/>
            <person name="Jena J.K."/>
        </authorList>
    </citation>
    <scope>NUCLEOTIDE SEQUENCE [LARGE SCALE GENOMIC DNA]</scope>
    <source>
        <strain evidence="2">CM1030</strain>
        <tissue evidence="2">Blood</tissue>
    </source>
</reference>
<feature type="non-terminal residue" evidence="2">
    <location>
        <position position="1"/>
    </location>
</feature>
<organism evidence="2 3">
    <name type="scientific">Cirrhinus mrigala</name>
    <name type="common">Mrigala</name>
    <dbReference type="NCBI Taxonomy" id="683832"/>
    <lineage>
        <taxon>Eukaryota</taxon>
        <taxon>Metazoa</taxon>
        <taxon>Chordata</taxon>
        <taxon>Craniata</taxon>
        <taxon>Vertebrata</taxon>
        <taxon>Euteleostomi</taxon>
        <taxon>Actinopterygii</taxon>
        <taxon>Neopterygii</taxon>
        <taxon>Teleostei</taxon>
        <taxon>Ostariophysi</taxon>
        <taxon>Cypriniformes</taxon>
        <taxon>Cyprinidae</taxon>
        <taxon>Labeoninae</taxon>
        <taxon>Labeonini</taxon>
        <taxon>Cirrhinus</taxon>
    </lineage>
</organism>
<comment type="caution">
    <text evidence="2">The sequence shown here is derived from an EMBL/GenBank/DDBJ whole genome shotgun (WGS) entry which is preliminary data.</text>
</comment>
<sequence>VEPVCATGKMSRDDETDFQQQAEELDSDTMGNVEAEVKPEEKEKNASTGDKEEQKDTKSPDR</sequence>
<evidence type="ECO:0000313" key="3">
    <source>
        <dbReference type="Proteomes" id="UP001529510"/>
    </source>
</evidence>
<dbReference type="Proteomes" id="UP001529510">
    <property type="component" value="Unassembled WGS sequence"/>
</dbReference>
<protein>
    <submittedName>
        <fullName evidence="2">Uncharacterized protein</fullName>
    </submittedName>
</protein>
<feature type="compositionally biased region" description="Basic and acidic residues" evidence="1">
    <location>
        <begin position="35"/>
        <end position="62"/>
    </location>
</feature>
<keyword evidence="3" id="KW-1185">Reference proteome</keyword>
<dbReference type="AlphaFoldDB" id="A0ABD0NDF6"/>
<feature type="region of interest" description="Disordered" evidence="1">
    <location>
        <begin position="1"/>
        <end position="62"/>
    </location>
</feature>